<dbReference type="Proteomes" id="UP001603857">
    <property type="component" value="Unassembled WGS sequence"/>
</dbReference>
<comment type="caution">
    <text evidence="1">The sequence shown here is derived from an EMBL/GenBank/DDBJ whole genome shotgun (WGS) entry which is preliminary data.</text>
</comment>
<sequence length="49" mass="5810">MELIENPRTIIFCRNSFYDDRRKGMISSTNLTALTIVNPFSLYRNRDLI</sequence>
<gene>
    <name evidence="1" type="ORF">Fmac_014751</name>
</gene>
<dbReference type="EMBL" id="JBGMDY010000005">
    <property type="protein sequence ID" value="KAL2333538.1"/>
    <property type="molecule type" value="Genomic_DNA"/>
</dbReference>
<evidence type="ECO:0000313" key="2">
    <source>
        <dbReference type="Proteomes" id="UP001603857"/>
    </source>
</evidence>
<keyword evidence="2" id="KW-1185">Reference proteome</keyword>
<evidence type="ECO:0000313" key="1">
    <source>
        <dbReference type="EMBL" id="KAL2333538.1"/>
    </source>
</evidence>
<dbReference type="AlphaFoldDB" id="A0ABD1MCL8"/>
<name>A0ABD1MCL8_9FABA</name>
<protein>
    <submittedName>
        <fullName evidence="1">Uncharacterized protein</fullName>
    </submittedName>
</protein>
<reference evidence="1 2" key="1">
    <citation type="submission" date="2024-08" db="EMBL/GenBank/DDBJ databases">
        <title>Insights into the chromosomal genome structure of Flemingia macrophylla.</title>
        <authorList>
            <person name="Ding Y."/>
            <person name="Zhao Y."/>
            <person name="Bi W."/>
            <person name="Wu M."/>
            <person name="Zhao G."/>
            <person name="Gong Y."/>
            <person name="Li W."/>
            <person name="Zhang P."/>
        </authorList>
    </citation>
    <scope>NUCLEOTIDE SEQUENCE [LARGE SCALE GENOMIC DNA]</scope>
    <source>
        <strain evidence="1">DYQJB</strain>
        <tissue evidence="1">Leaf</tissue>
    </source>
</reference>
<organism evidence="1 2">
    <name type="scientific">Flemingia macrophylla</name>
    <dbReference type="NCBI Taxonomy" id="520843"/>
    <lineage>
        <taxon>Eukaryota</taxon>
        <taxon>Viridiplantae</taxon>
        <taxon>Streptophyta</taxon>
        <taxon>Embryophyta</taxon>
        <taxon>Tracheophyta</taxon>
        <taxon>Spermatophyta</taxon>
        <taxon>Magnoliopsida</taxon>
        <taxon>eudicotyledons</taxon>
        <taxon>Gunneridae</taxon>
        <taxon>Pentapetalae</taxon>
        <taxon>rosids</taxon>
        <taxon>fabids</taxon>
        <taxon>Fabales</taxon>
        <taxon>Fabaceae</taxon>
        <taxon>Papilionoideae</taxon>
        <taxon>50 kb inversion clade</taxon>
        <taxon>NPAAA clade</taxon>
        <taxon>indigoferoid/millettioid clade</taxon>
        <taxon>Phaseoleae</taxon>
        <taxon>Flemingia</taxon>
    </lineage>
</organism>
<proteinExistence type="predicted"/>
<accession>A0ABD1MCL8</accession>